<proteinExistence type="predicted"/>
<reference evidence="2 3" key="1">
    <citation type="submission" date="2015-10" db="EMBL/GenBank/DDBJ databases">
        <title>Full genome of DAOMC 229536 Phialocephala scopiformis, a fungal endophyte of spruce producing the potent anti-insectan compound rugulosin.</title>
        <authorList>
            <consortium name="DOE Joint Genome Institute"/>
            <person name="Walker A.K."/>
            <person name="Frasz S.L."/>
            <person name="Seifert K.A."/>
            <person name="Miller J.D."/>
            <person name="Mondo S.J."/>
            <person name="Labutti K."/>
            <person name="Lipzen A."/>
            <person name="Dockter R."/>
            <person name="Kennedy M."/>
            <person name="Grigoriev I.V."/>
            <person name="Spatafora J.W."/>
        </authorList>
    </citation>
    <scope>NUCLEOTIDE SEQUENCE [LARGE SCALE GENOMIC DNA]</scope>
    <source>
        <strain evidence="2 3">CBS 120377</strain>
    </source>
</reference>
<organism evidence="2 3">
    <name type="scientific">Mollisia scopiformis</name>
    <name type="common">Conifer needle endophyte fungus</name>
    <name type="synonym">Phialocephala scopiformis</name>
    <dbReference type="NCBI Taxonomy" id="149040"/>
    <lineage>
        <taxon>Eukaryota</taxon>
        <taxon>Fungi</taxon>
        <taxon>Dikarya</taxon>
        <taxon>Ascomycota</taxon>
        <taxon>Pezizomycotina</taxon>
        <taxon>Leotiomycetes</taxon>
        <taxon>Helotiales</taxon>
        <taxon>Mollisiaceae</taxon>
        <taxon>Mollisia</taxon>
    </lineage>
</organism>
<feature type="region of interest" description="Disordered" evidence="1">
    <location>
        <begin position="122"/>
        <end position="161"/>
    </location>
</feature>
<protein>
    <submittedName>
        <fullName evidence="2">Uncharacterized protein</fullName>
    </submittedName>
</protein>
<dbReference type="GeneID" id="28815634"/>
<keyword evidence="3" id="KW-1185">Reference proteome</keyword>
<sequence length="201" mass="22923">MEELKIPNPDQGNTDSTWLKRAYQSISFPSTEYMQPVNNRRDKSIRSKEYRYTSRTEISFSRLQEPINLILEKSYHKMLLGPSLESTALECTHARWLNTLGSPHGRLIRAVPHKIGSTRVVNRTRPPISDSPPFSPRQNGPHPKDLMSQKYKSSNTCRSRSHPSGILRGFLASEQIPLSITRACLLPLHPHHLHVLHTAFA</sequence>
<dbReference type="EMBL" id="KQ947425">
    <property type="protein sequence ID" value="KUJ11946.1"/>
    <property type="molecule type" value="Genomic_DNA"/>
</dbReference>
<dbReference type="Proteomes" id="UP000070700">
    <property type="component" value="Unassembled WGS sequence"/>
</dbReference>
<accession>A0A194WVF8</accession>
<evidence type="ECO:0000313" key="2">
    <source>
        <dbReference type="EMBL" id="KUJ11946.1"/>
    </source>
</evidence>
<gene>
    <name evidence="2" type="ORF">LY89DRAFT_216880</name>
</gene>
<dbReference type="RefSeq" id="XP_018066301.1">
    <property type="nucleotide sequence ID" value="XM_018205908.1"/>
</dbReference>
<dbReference type="AlphaFoldDB" id="A0A194WVF8"/>
<evidence type="ECO:0000256" key="1">
    <source>
        <dbReference type="SAM" id="MobiDB-lite"/>
    </source>
</evidence>
<dbReference type="InParanoid" id="A0A194WVF8"/>
<dbReference type="KEGG" id="psco:LY89DRAFT_216880"/>
<name>A0A194WVF8_MOLSC</name>
<evidence type="ECO:0000313" key="3">
    <source>
        <dbReference type="Proteomes" id="UP000070700"/>
    </source>
</evidence>